<dbReference type="HOGENOM" id="CLU_3381559_0_0_9"/>
<dbReference type="KEGG" id="dru:Desru_0015"/>
<evidence type="ECO:0000313" key="2">
    <source>
        <dbReference type="EMBL" id="AEG58321.1"/>
    </source>
</evidence>
<accession>F6DL12</accession>
<evidence type="ECO:0000313" key="3">
    <source>
        <dbReference type="Proteomes" id="UP000009234"/>
    </source>
</evidence>
<feature type="transmembrane region" description="Helical" evidence="1">
    <location>
        <begin position="9"/>
        <end position="27"/>
    </location>
</feature>
<protein>
    <submittedName>
        <fullName evidence="2">Uncharacterized protein</fullName>
    </submittedName>
</protein>
<name>F6DL12_DESRL</name>
<reference evidence="2 3" key="2">
    <citation type="journal article" date="2012" name="Stand. Genomic Sci.">
        <title>Complete genome sequence of the sulfate-reducing firmicute Desulfotomaculum ruminis type strain (DL(T)).</title>
        <authorList>
            <person name="Spring S."/>
            <person name="Visser M."/>
            <person name="Lu M."/>
            <person name="Copeland A."/>
            <person name="Lapidus A."/>
            <person name="Lucas S."/>
            <person name="Cheng J.F."/>
            <person name="Han C."/>
            <person name="Tapia R."/>
            <person name="Goodwin L.A."/>
            <person name="Pitluck S."/>
            <person name="Ivanova N."/>
            <person name="Land M."/>
            <person name="Hauser L."/>
            <person name="Larimer F."/>
            <person name="Rohde M."/>
            <person name="Goker M."/>
            <person name="Detter J.C."/>
            <person name="Kyrpides N.C."/>
            <person name="Woyke T."/>
            <person name="Schaap P.J."/>
            <person name="Plugge C.M."/>
            <person name="Muyzer G."/>
            <person name="Kuever J."/>
            <person name="Pereira I.A."/>
            <person name="Parshina S.N."/>
            <person name="Bernier-Latmani R."/>
            <person name="Stams A.J."/>
            <person name="Klenk H.P."/>
        </authorList>
    </citation>
    <scope>NUCLEOTIDE SEQUENCE [LARGE SCALE GENOMIC DNA]</scope>
    <source>
        <strain evidence="3">ATCC 23193 / DSM 2154 / NCIB 8452 / DL</strain>
    </source>
</reference>
<dbReference type="Proteomes" id="UP000009234">
    <property type="component" value="Chromosome"/>
</dbReference>
<gene>
    <name evidence="2" type="ordered locus">Desru_0015</name>
</gene>
<reference evidence="3" key="1">
    <citation type="submission" date="2011-05" db="EMBL/GenBank/DDBJ databases">
        <title>Complete sequence of Desulfotomaculum ruminis DSM 2154.</title>
        <authorList>
            <person name="Lucas S."/>
            <person name="Copeland A."/>
            <person name="Lapidus A."/>
            <person name="Cheng J.-F."/>
            <person name="Goodwin L."/>
            <person name="Pitluck S."/>
            <person name="Lu M."/>
            <person name="Detter J.C."/>
            <person name="Han C."/>
            <person name="Tapia R."/>
            <person name="Land M."/>
            <person name="Hauser L."/>
            <person name="Kyrpides N."/>
            <person name="Ivanova N."/>
            <person name="Mikhailova N."/>
            <person name="Pagani I."/>
            <person name="Stams A.J.M."/>
            <person name="Plugge C.M."/>
            <person name="Muyzer G."/>
            <person name="Kuever J."/>
            <person name="Parshina S.N."/>
            <person name="Ivanova A.E."/>
            <person name="Nazina T.N."/>
            <person name="Brambilla E."/>
            <person name="Spring S."/>
            <person name="Klenk H.-P."/>
            <person name="Woyke T."/>
        </authorList>
    </citation>
    <scope>NUCLEOTIDE SEQUENCE [LARGE SCALE GENOMIC DNA]</scope>
    <source>
        <strain evidence="3">ATCC 23193 / DSM 2154 / NCIB 8452 / DL</strain>
    </source>
</reference>
<dbReference type="EMBL" id="CP002780">
    <property type="protein sequence ID" value="AEG58321.1"/>
    <property type="molecule type" value="Genomic_DNA"/>
</dbReference>
<sequence length="33" mass="3711">MSEKKKMSLGMKVMIGLVLGIILVWQANRSAYN</sequence>
<proteinExistence type="predicted"/>
<keyword evidence="3" id="KW-1185">Reference proteome</keyword>
<keyword evidence="1" id="KW-1133">Transmembrane helix</keyword>
<keyword evidence="1" id="KW-0472">Membrane</keyword>
<organism evidence="2 3">
    <name type="scientific">Desulforamulus ruminis (strain ATCC 23193 / DSM 2154 / NCIMB 8452 / DL)</name>
    <name type="common">Desulfotomaculum ruminis</name>
    <dbReference type="NCBI Taxonomy" id="696281"/>
    <lineage>
        <taxon>Bacteria</taxon>
        <taxon>Bacillati</taxon>
        <taxon>Bacillota</taxon>
        <taxon>Clostridia</taxon>
        <taxon>Eubacteriales</taxon>
        <taxon>Peptococcaceae</taxon>
        <taxon>Desulforamulus</taxon>
    </lineage>
</organism>
<evidence type="ECO:0000256" key="1">
    <source>
        <dbReference type="SAM" id="Phobius"/>
    </source>
</evidence>
<dbReference type="AlphaFoldDB" id="F6DL12"/>
<dbReference type="STRING" id="696281.Desru_0015"/>
<keyword evidence="1" id="KW-0812">Transmembrane</keyword>